<dbReference type="CDD" id="cd05403">
    <property type="entry name" value="NT_KNTase_like"/>
    <property type="match status" value="1"/>
</dbReference>
<evidence type="ECO:0000313" key="3">
    <source>
        <dbReference type="Proteomes" id="UP001154312"/>
    </source>
</evidence>
<protein>
    <submittedName>
        <fullName evidence="2">Nucleotidyltransferase domain-containing protein</fullName>
    </submittedName>
</protein>
<dbReference type="AlphaFoldDB" id="A0A9X4H0J9"/>
<dbReference type="PANTHER" id="PTHR43852:SF3">
    <property type="entry name" value="NUCLEOTIDYLTRANSFERASE"/>
    <property type="match status" value="1"/>
</dbReference>
<dbReference type="SUPFAM" id="SSF81301">
    <property type="entry name" value="Nucleotidyltransferase"/>
    <property type="match status" value="1"/>
</dbReference>
<name>A0A9X4H0J9_9FIRM</name>
<dbReference type="EMBL" id="JAKOAV010000001">
    <property type="protein sequence ID" value="MDF9406811.1"/>
    <property type="molecule type" value="Genomic_DNA"/>
</dbReference>
<reference evidence="2" key="1">
    <citation type="submission" date="2022-02" db="EMBL/GenBank/DDBJ databases">
        <authorList>
            <person name="Leng L."/>
        </authorList>
    </citation>
    <scope>NUCLEOTIDE SEQUENCE</scope>
    <source>
        <strain evidence="2">JI</strain>
    </source>
</reference>
<keyword evidence="3" id="KW-1185">Reference proteome</keyword>
<gene>
    <name evidence="2" type="ORF">L7E55_00305</name>
</gene>
<dbReference type="PANTHER" id="PTHR43852">
    <property type="entry name" value="NUCLEOTIDYLTRANSFERASE"/>
    <property type="match status" value="1"/>
</dbReference>
<dbReference type="InterPro" id="IPR041633">
    <property type="entry name" value="Polbeta"/>
</dbReference>
<dbReference type="Proteomes" id="UP001154312">
    <property type="component" value="Unassembled WGS sequence"/>
</dbReference>
<dbReference type="Pfam" id="PF18765">
    <property type="entry name" value="Polbeta"/>
    <property type="match status" value="1"/>
</dbReference>
<sequence>MLDVKTISVLQKILNKYPDVIAVYLFGSYIERREQARDVDLAILLAHSKISQVNLYLELYPRLAEVFAPLDVDLLFLNSASLPLRFEVISTGRVIYCINDDLRTDFEYIVSGEYMDFKYHLEAARRELFESIKEGAFLV</sequence>
<organism evidence="2 3">
    <name type="scientific">Pelotomaculum isophthalicicum JI</name>
    <dbReference type="NCBI Taxonomy" id="947010"/>
    <lineage>
        <taxon>Bacteria</taxon>
        <taxon>Bacillati</taxon>
        <taxon>Bacillota</taxon>
        <taxon>Clostridia</taxon>
        <taxon>Eubacteriales</taxon>
        <taxon>Desulfotomaculaceae</taxon>
        <taxon>Pelotomaculum</taxon>
    </lineage>
</organism>
<evidence type="ECO:0000259" key="1">
    <source>
        <dbReference type="Pfam" id="PF18765"/>
    </source>
</evidence>
<dbReference type="RefSeq" id="WP_277441957.1">
    <property type="nucleotide sequence ID" value="NZ_JAKOAV010000001.1"/>
</dbReference>
<dbReference type="InterPro" id="IPR052930">
    <property type="entry name" value="TA_antitoxin_MntA"/>
</dbReference>
<comment type="caution">
    <text evidence="2">The sequence shown here is derived from an EMBL/GenBank/DDBJ whole genome shotgun (WGS) entry which is preliminary data.</text>
</comment>
<dbReference type="Gene3D" id="3.30.460.10">
    <property type="entry name" value="Beta Polymerase, domain 2"/>
    <property type="match status" value="1"/>
</dbReference>
<proteinExistence type="predicted"/>
<feature type="domain" description="Polymerase beta nucleotidyltransferase" evidence="1">
    <location>
        <begin position="10"/>
        <end position="100"/>
    </location>
</feature>
<dbReference type="InterPro" id="IPR043519">
    <property type="entry name" value="NT_sf"/>
</dbReference>
<evidence type="ECO:0000313" key="2">
    <source>
        <dbReference type="EMBL" id="MDF9406811.1"/>
    </source>
</evidence>
<accession>A0A9X4H0J9</accession>
<dbReference type="NCBIfam" id="NF047752">
    <property type="entry name" value="MntA_antitoxin"/>
    <property type="match status" value="1"/>
</dbReference>